<protein>
    <submittedName>
        <fullName evidence="2">Uncharacterized protein</fullName>
    </submittedName>
</protein>
<evidence type="ECO:0000313" key="1">
    <source>
        <dbReference type="Proteomes" id="UP000093561"/>
    </source>
</evidence>
<proteinExistence type="predicted"/>
<sequence length="38" mass="4411">MCMLTSVCYLEDYICAIHEKQHAIFLDAIEFYSLVCHG</sequence>
<organism evidence="1 2">
    <name type="scientific">Wuchereria bancrofti</name>
    <dbReference type="NCBI Taxonomy" id="6293"/>
    <lineage>
        <taxon>Eukaryota</taxon>
        <taxon>Metazoa</taxon>
        <taxon>Ecdysozoa</taxon>
        <taxon>Nematoda</taxon>
        <taxon>Chromadorea</taxon>
        <taxon>Rhabditida</taxon>
        <taxon>Spirurina</taxon>
        <taxon>Spiruromorpha</taxon>
        <taxon>Filarioidea</taxon>
        <taxon>Onchocercidae</taxon>
        <taxon>Wuchereria</taxon>
    </lineage>
</organism>
<dbReference type="Proteomes" id="UP000093561">
    <property type="component" value="Unassembled WGS sequence"/>
</dbReference>
<reference evidence="1" key="2">
    <citation type="journal article" date="2016" name="Mol. Ecol.">
        <title>Population genomics of the filarial nematode parasite Wuchereria bancrofti from mosquitoes.</title>
        <authorList>
            <person name="Small S.T."/>
            <person name="Reimer L.J."/>
            <person name="Tisch D.J."/>
            <person name="King C.L."/>
            <person name="Christensen B.M."/>
            <person name="Siba P.M."/>
            <person name="Kazura J.W."/>
            <person name="Serre D."/>
            <person name="Zimmerman P.A."/>
        </authorList>
    </citation>
    <scope>NUCLEOTIDE SEQUENCE</scope>
    <source>
        <strain evidence="1">pt0022</strain>
    </source>
</reference>
<name>A0AAF5PGH0_WUCBA</name>
<accession>A0AAF5PGH0</accession>
<reference evidence="2" key="3">
    <citation type="submission" date="2024-02" db="UniProtKB">
        <authorList>
            <consortium name="WormBaseParasite"/>
        </authorList>
    </citation>
    <scope>IDENTIFICATION</scope>
    <source>
        <strain evidence="2">pt0022</strain>
    </source>
</reference>
<dbReference type="WBParaSite" id="mrna-Wban_00314">
    <property type="protein sequence ID" value="mrna-Wban_00314"/>
    <property type="gene ID" value="Wban_00314"/>
</dbReference>
<dbReference type="AlphaFoldDB" id="A0AAF5PGH0"/>
<reference evidence="1" key="1">
    <citation type="submission" date="2015-03" db="EMBL/GenBank/DDBJ databases">
        <title>Wuchereria bancrofti Genome Sequencing Papua New Guinea Strain.</title>
        <authorList>
            <person name="Small S.T."/>
            <person name="Serre D."/>
            <person name="Zimmerman P.A."/>
        </authorList>
    </citation>
    <scope>NUCLEOTIDE SEQUENCE [LARGE SCALE GENOMIC DNA]</scope>
    <source>
        <strain evidence="1">pt0022</strain>
    </source>
</reference>
<evidence type="ECO:0000313" key="2">
    <source>
        <dbReference type="WBParaSite" id="mrna-Wban_00314"/>
    </source>
</evidence>